<accession>A0A419F211</accession>
<dbReference type="EMBL" id="QZKI01000050">
    <property type="protein sequence ID" value="RJP72085.1"/>
    <property type="molecule type" value="Genomic_DNA"/>
</dbReference>
<organism evidence="1 2">
    <name type="scientific">Candidatus Abyssobacteria bacterium SURF_17</name>
    <dbReference type="NCBI Taxonomy" id="2093361"/>
    <lineage>
        <taxon>Bacteria</taxon>
        <taxon>Pseudomonadati</taxon>
        <taxon>Candidatus Hydrogenedentota</taxon>
        <taxon>Candidatus Abyssobacteria</taxon>
    </lineage>
</organism>
<name>A0A419F211_9BACT</name>
<feature type="non-terminal residue" evidence="1">
    <location>
        <position position="1"/>
    </location>
</feature>
<dbReference type="Pfam" id="PF13366">
    <property type="entry name" value="PDDEXK_3"/>
    <property type="match status" value="1"/>
</dbReference>
<gene>
    <name evidence="1" type="ORF">C4532_06575</name>
</gene>
<reference evidence="1 2" key="1">
    <citation type="journal article" date="2017" name="ISME J.">
        <title>Energy and carbon metabolisms in a deep terrestrial subsurface fluid microbial community.</title>
        <authorList>
            <person name="Momper L."/>
            <person name="Jungbluth S.P."/>
            <person name="Lee M.D."/>
            <person name="Amend J.P."/>
        </authorList>
    </citation>
    <scope>NUCLEOTIDE SEQUENCE [LARGE SCALE GENOMIC DNA]</scope>
    <source>
        <strain evidence="1">SURF_17</strain>
    </source>
</reference>
<sequence length="31" mass="3617">QLHAYLKATDKRLGLLVNFGKKSLEYKRIVN</sequence>
<dbReference type="AlphaFoldDB" id="A0A419F211"/>
<protein>
    <submittedName>
        <fullName evidence="1">GxxExxY protein</fullName>
    </submittedName>
</protein>
<evidence type="ECO:0000313" key="1">
    <source>
        <dbReference type="EMBL" id="RJP72085.1"/>
    </source>
</evidence>
<proteinExistence type="predicted"/>
<evidence type="ECO:0000313" key="2">
    <source>
        <dbReference type="Proteomes" id="UP000285961"/>
    </source>
</evidence>
<comment type="caution">
    <text evidence="1">The sequence shown here is derived from an EMBL/GenBank/DDBJ whole genome shotgun (WGS) entry which is preliminary data.</text>
</comment>
<dbReference type="InterPro" id="IPR026350">
    <property type="entry name" value="GxxExxY"/>
</dbReference>
<dbReference type="Proteomes" id="UP000285961">
    <property type="component" value="Unassembled WGS sequence"/>
</dbReference>